<gene>
    <name evidence="8" type="ORF">SAMN05421870_105231</name>
</gene>
<dbReference type="AlphaFoldDB" id="A0A1H9T1E4"/>
<evidence type="ECO:0000256" key="5">
    <source>
        <dbReference type="ARBA" id="ARBA00023136"/>
    </source>
</evidence>
<feature type="transmembrane region" description="Helical" evidence="7">
    <location>
        <begin position="54"/>
        <end position="78"/>
    </location>
</feature>
<feature type="transmembrane region" description="Helical" evidence="7">
    <location>
        <begin position="138"/>
        <end position="155"/>
    </location>
</feature>
<dbReference type="Proteomes" id="UP000182841">
    <property type="component" value="Unassembled WGS sequence"/>
</dbReference>
<evidence type="ECO:0000256" key="3">
    <source>
        <dbReference type="ARBA" id="ARBA00022692"/>
    </source>
</evidence>
<protein>
    <submittedName>
        <fullName evidence="8">Uncharacterized membrane protein YgaE, UPF0421/DUF939 family</fullName>
    </submittedName>
</protein>
<keyword evidence="9" id="KW-1185">Reference proteome</keyword>
<keyword evidence="3 7" id="KW-0812">Transmembrane</keyword>
<evidence type="ECO:0000256" key="4">
    <source>
        <dbReference type="ARBA" id="ARBA00022989"/>
    </source>
</evidence>
<dbReference type="GO" id="GO:0005886">
    <property type="term" value="C:plasma membrane"/>
    <property type="evidence" value="ECO:0007669"/>
    <property type="project" value="UniProtKB-SubCell"/>
</dbReference>
<sequence>MAEERDESPEGGRAAAESGRWARARQWLDRAKGSAGYERQTLELIGKSALAATAAWYVAHNLLAAQSPAFAPFSAVLIMQVTIYQSLVQALRYVAAVSAGVMVQAALGYLAGPDLLTFVLVALIAMTIGRWRRLGSQGSQVATAAFFAFSTYAAASGNLERIEELGQILMLVGIGCGIGVLINVTVVPPMRYRSAEYGIRVLAHSLCDLMSDIGPALREGELDDERTGHWRQRAATLGPLVTQARSALDTAVESKYYNPRQLLPGHRTQHDFSGYQELVDALERVTHQLTSLTRALHQWPDDEDGQDCRGFLADYAGLLEALSRITRQFSEIDEQHLPRQAKELCRAAEAAQEKRTALVEGVRESALPADDPSRPYGILLAEATRLMEEAQHSCDILQHAVDEASQTGELRERAER</sequence>
<feature type="transmembrane region" description="Helical" evidence="7">
    <location>
        <begin position="167"/>
        <end position="187"/>
    </location>
</feature>
<keyword evidence="4 7" id="KW-1133">Transmembrane helix</keyword>
<dbReference type="RefSeq" id="WP_075000506.1">
    <property type="nucleotide sequence ID" value="NZ_FOGO01000005.1"/>
</dbReference>
<proteinExistence type="predicted"/>
<dbReference type="InterPro" id="IPR010343">
    <property type="entry name" value="ArAE_1"/>
</dbReference>
<feature type="coiled-coil region" evidence="6">
    <location>
        <begin position="380"/>
        <end position="407"/>
    </location>
</feature>
<dbReference type="OrthoDB" id="4458428at2"/>
<evidence type="ECO:0000313" key="8">
    <source>
        <dbReference type="EMBL" id="SER90539.1"/>
    </source>
</evidence>
<organism evidence="8 9">
    <name type="scientific">Streptomyces qinglanensis</name>
    <dbReference type="NCBI Taxonomy" id="943816"/>
    <lineage>
        <taxon>Bacteria</taxon>
        <taxon>Bacillati</taxon>
        <taxon>Actinomycetota</taxon>
        <taxon>Actinomycetes</taxon>
        <taxon>Kitasatosporales</taxon>
        <taxon>Streptomycetaceae</taxon>
        <taxon>Streptomyces</taxon>
    </lineage>
</organism>
<name>A0A1H9T1E4_9ACTN</name>
<accession>A0A1H9T1E4</accession>
<evidence type="ECO:0000256" key="7">
    <source>
        <dbReference type="SAM" id="Phobius"/>
    </source>
</evidence>
<evidence type="ECO:0000256" key="6">
    <source>
        <dbReference type="SAM" id="Coils"/>
    </source>
</evidence>
<comment type="subcellular location">
    <subcellularLocation>
        <location evidence="1">Cell membrane</location>
        <topology evidence="1">Multi-pass membrane protein</topology>
    </subcellularLocation>
</comment>
<reference evidence="9" key="1">
    <citation type="submission" date="2016-10" db="EMBL/GenBank/DDBJ databases">
        <authorList>
            <person name="Varghese N."/>
            <person name="Submissions S."/>
        </authorList>
    </citation>
    <scope>NUCLEOTIDE SEQUENCE [LARGE SCALE GENOMIC DNA]</scope>
    <source>
        <strain evidence="9">CGMCC 4.6825</strain>
    </source>
</reference>
<evidence type="ECO:0000256" key="1">
    <source>
        <dbReference type="ARBA" id="ARBA00004651"/>
    </source>
</evidence>
<keyword evidence="6" id="KW-0175">Coiled coil</keyword>
<evidence type="ECO:0000313" key="9">
    <source>
        <dbReference type="Proteomes" id="UP000182841"/>
    </source>
</evidence>
<dbReference type="Pfam" id="PF06081">
    <property type="entry name" value="ArAE_1"/>
    <property type="match status" value="1"/>
</dbReference>
<evidence type="ECO:0000256" key="2">
    <source>
        <dbReference type="ARBA" id="ARBA00022475"/>
    </source>
</evidence>
<keyword evidence="5 7" id="KW-0472">Membrane</keyword>
<dbReference type="STRING" id="943816.AN217_12695"/>
<dbReference type="EMBL" id="FOGO01000005">
    <property type="protein sequence ID" value="SER90539.1"/>
    <property type="molecule type" value="Genomic_DNA"/>
</dbReference>
<keyword evidence="2" id="KW-1003">Cell membrane</keyword>